<dbReference type="Proteomes" id="UP000054485">
    <property type="component" value="Unassembled WGS sequence"/>
</dbReference>
<evidence type="ECO:0000313" key="2">
    <source>
        <dbReference type="Proteomes" id="UP000054485"/>
    </source>
</evidence>
<dbReference type="InParanoid" id="A0A0C9ZIN5"/>
<sequence length="364" mass="41393">MLKNIAVLISNMPHAKFQEAQYGLAAESLTHQAILFLSHTLSLPPICLSNKHSAAMTQQRTKELTMFSWELTKVYLTVEELIGMVLSARSEEPQIADYPPVYVMLGRAGSGRQGGGGWESKWLLSHCGKFISVSMWLIKDDLGLSDLILIVLEIARNWLGCDASLDTVISALATIHPESNEMKPKMWMNRAKQICIPSWDDSIISINVFNLYNIYTTFIASLPNCKPSLRTFVFWNVLGHKFAQSTAVDCTSLKDSDRFFDCLKRKTLNKAWTQKDRELTEIGEDVQAGRFICSNLNRYNSKFWAYLFKEYKALVELVKLLPVRHFTGGGIELKEQGLVVKLRYGDFIAFISANTTHFNLEYYY</sequence>
<gene>
    <name evidence="1" type="ORF">CY34DRAFT_109173</name>
</gene>
<proteinExistence type="predicted"/>
<accession>A0A0C9ZIN5</accession>
<name>A0A0C9ZIN5_9AGAM</name>
<evidence type="ECO:0000313" key="1">
    <source>
        <dbReference type="EMBL" id="KIK37280.1"/>
    </source>
</evidence>
<protein>
    <submittedName>
        <fullName evidence="1">Uncharacterized protein</fullName>
    </submittedName>
</protein>
<reference evidence="1 2" key="1">
    <citation type="submission" date="2014-04" db="EMBL/GenBank/DDBJ databases">
        <authorList>
            <consortium name="DOE Joint Genome Institute"/>
            <person name="Kuo A."/>
            <person name="Ruytinx J."/>
            <person name="Rineau F."/>
            <person name="Colpaert J."/>
            <person name="Kohler A."/>
            <person name="Nagy L.G."/>
            <person name="Floudas D."/>
            <person name="Copeland A."/>
            <person name="Barry K.W."/>
            <person name="Cichocki N."/>
            <person name="Veneault-Fourrey C."/>
            <person name="LaButti K."/>
            <person name="Lindquist E.A."/>
            <person name="Lipzen A."/>
            <person name="Lundell T."/>
            <person name="Morin E."/>
            <person name="Murat C."/>
            <person name="Sun H."/>
            <person name="Tunlid A."/>
            <person name="Henrissat B."/>
            <person name="Grigoriev I.V."/>
            <person name="Hibbett D.S."/>
            <person name="Martin F."/>
            <person name="Nordberg H.P."/>
            <person name="Cantor M.N."/>
            <person name="Hua S.X."/>
        </authorList>
    </citation>
    <scope>NUCLEOTIDE SEQUENCE [LARGE SCALE GENOMIC DNA]</scope>
    <source>
        <strain evidence="1 2">UH-Slu-Lm8-n1</strain>
    </source>
</reference>
<dbReference type="AlphaFoldDB" id="A0A0C9ZIN5"/>
<organism evidence="1 2">
    <name type="scientific">Suillus luteus UH-Slu-Lm8-n1</name>
    <dbReference type="NCBI Taxonomy" id="930992"/>
    <lineage>
        <taxon>Eukaryota</taxon>
        <taxon>Fungi</taxon>
        <taxon>Dikarya</taxon>
        <taxon>Basidiomycota</taxon>
        <taxon>Agaricomycotina</taxon>
        <taxon>Agaricomycetes</taxon>
        <taxon>Agaricomycetidae</taxon>
        <taxon>Boletales</taxon>
        <taxon>Suillineae</taxon>
        <taxon>Suillaceae</taxon>
        <taxon>Suillus</taxon>
    </lineage>
</organism>
<keyword evidence="2" id="KW-1185">Reference proteome</keyword>
<reference evidence="2" key="2">
    <citation type="submission" date="2015-01" db="EMBL/GenBank/DDBJ databases">
        <title>Evolutionary Origins and Diversification of the Mycorrhizal Mutualists.</title>
        <authorList>
            <consortium name="DOE Joint Genome Institute"/>
            <consortium name="Mycorrhizal Genomics Consortium"/>
            <person name="Kohler A."/>
            <person name="Kuo A."/>
            <person name="Nagy L.G."/>
            <person name="Floudas D."/>
            <person name="Copeland A."/>
            <person name="Barry K.W."/>
            <person name="Cichocki N."/>
            <person name="Veneault-Fourrey C."/>
            <person name="LaButti K."/>
            <person name="Lindquist E.A."/>
            <person name="Lipzen A."/>
            <person name="Lundell T."/>
            <person name="Morin E."/>
            <person name="Murat C."/>
            <person name="Riley R."/>
            <person name="Ohm R."/>
            <person name="Sun H."/>
            <person name="Tunlid A."/>
            <person name="Henrissat B."/>
            <person name="Grigoriev I.V."/>
            <person name="Hibbett D.S."/>
            <person name="Martin F."/>
        </authorList>
    </citation>
    <scope>NUCLEOTIDE SEQUENCE [LARGE SCALE GENOMIC DNA]</scope>
    <source>
        <strain evidence="2">UH-Slu-Lm8-n1</strain>
    </source>
</reference>
<dbReference type="HOGENOM" id="CLU_761118_0_0_1"/>
<dbReference type="EMBL" id="KN835464">
    <property type="protein sequence ID" value="KIK37280.1"/>
    <property type="molecule type" value="Genomic_DNA"/>
</dbReference>